<sequence>MESYANRLFPCALLEKKRAARWRPEERRASEKAERLTALDEARNAFRSPCSSRESRAPWTNV</sequence>
<protein>
    <submittedName>
        <fullName evidence="1">Uncharacterized protein</fullName>
    </submittedName>
</protein>
<keyword evidence="2" id="KW-1185">Reference proteome</keyword>
<accession>A0AA37GE63</accession>
<dbReference type="EMBL" id="BPPX01000003">
    <property type="protein sequence ID" value="GJC79278.1"/>
    <property type="molecule type" value="Genomic_DNA"/>
</dbReference>
<dbReference type="AlphaFoldDB" id="A0AA37GE63"/>
<name>A0AA37GE63_9PEZI</name>
<gene>
    <name evidence="1" type="ORF">ColLi_02116</name>
</gene>
<dbReference type="Proteomes" id="UP001055172">
    <property type="component" value="Unassembled WGS sequence"/>
</dbReference>
<evidence type="ECO:0000313" key="2">
    <source>
        <dbReference type="Proteomes" id="UP001055172"/>
    </source>
</evidence>
<evidence type="ECO:0000313" key="1">
    <source>
        <dbReference type="EMBL" id="GJC79278.1"/>
    </source>
</evidence>
<comment type="caution">
    <text evidence="1">The sequence shown here is derived from an EMBL/GenBank/DDBJ whole genome shotgun (WGS) entry which is preliminary data.</text>
</comment>
<proteinExistence type="predicted"/>
<reference evidence="1 2" key="1">
    <citation type="submission" date="2021-07" db="EMBL/GenBank/DDBJ databases">
        <title>Genome data of Colletotrichum spaethianum.</title>
        <authorList>
            <person name="Utami Y.D."/>
            <person name="Hiruma K."/>
        </authorList>
    </citation>
    <scope>NUCLEOTIDE SEQUENCE [LARGE SCALE GENOMIC DNA]</scope>
    <source>
        <strain evidence="1 2">MAFF 242679</strain>
    </source>
</reference>
<organism evidence="1 2">
    <name type="scientific">Colletotrichum liriopes</name>
    <dbReference type="NCBI Taxonomy" id="708192"/>
    <lineage>
        <taxon>Eukaryota</taxon>
        <taxon>Fungi</taxon>
        <taxon>Dikarya</taxon>
        <taxon>Ascomycota</taxon>
        <taxon>Pezizomycotina</taxon>
        <taxon>Sordariomycetes</taxon>
        <taxon>Hypocreomycetidae</taxon>
        <taxon>Glomerellales</taxon>
        <taxon>Glomerellaceae</taxon>
        <taxon>Colletotrichum</taxon>
        <taxon>Colletotrichum spaethianum species complex</taxon>
    </lineage>
</organism>